<proteinExistence type="predicted"/>
<dbReference type="Gene3D" id="1.10.443.10">
    <property type="entry name" value="Intergrase catalytic core"/>
    <property type="match status" value="1"/>
</dbReference>
<dbReference type="SUPFAM" id="SSF56349">
    <property type="entry name" value="DNA breaking-rejoining enzymes"/>
    <property type="match status" value="1"/>
</dbReference>
<evidence type="ECO:0000313" key="2">
    <source>
        <dbReference type="EMBL" id="GAA2132458.1"/>
    </source>
</evidence>
<organism evidence="2 3">
    <name type="scientific">Nocardioides bigeumensis</name>
    <dbReference type="NCBI Taxonomy" id="433657"/>
    <lineage>
        <taxon>Bacteria</taxon>
        <taxon>Bacillati</taxon>
        <taxon>Actinomycetota</taxon>
        <taxon>Actinomycetes</taxon>
        <taxon>Propionibacteriales</taxon>
        <taxon>Nocardioidaceae</taxon>
        <taxon>Nocardioides</taxon>
    </lineage>
</organism>
<gene>
    <name evidence="2" type="ORF">GCM10009843_37020</name>
</gene>
<evidence type="ECO:0000256" key="1">
    <source>
        <dbReference type="ARBA" id="ARBA00023172"/>
    </source>
</evidence>
<keyword evidence="1" id="KW-0233">DNA recombination</keyword>
<dbReference type="Proteomes" id="UP001500575">
    <property type="component" value="Unassembled WGS sequence"/>
</dbReference>
<protein>
    <submittedName>
        <fullName evidence="2">Uncharacterized protein</fullName>
    </submittedName>
</protein>
<dbReference type="InterPro" id="IPR013762">
    <property type="entry name" value="Integrase-like_cat_sf"/>
</dbReference>
<keyword evidence="3" id="KW-1185">Reference proteome</keyword>
<evidence type="ECO:0000313" key="3">
    <source>
        <dbReference type="Proteomes" id="UP001500575"/>
    </source>
</evidence>
<dbReference type="InterPro" id="IPR011010">
    <property type="entry name" value="DNA_brk_join_enz"/>
</dbReference>
<name>A0ABN2YU16_9ACTN</name>
<dbReference type="EMBL" id="BAAAQQ010000013">
    <property type="protein sequence ID" value="GAA2132458.1"/>
    <property type="molecule type" value="Genomic_DNA"/>
</dbReference>
<sequence>MSRQLQRDGSTFVARLPKYGSGRVVHRPDELVEMLRLHIERFLPEEPPPDAWLFTVGDGPMYDNDIDWRWRATRTSAGLPKVRLHDPRRF</sequence>
<dbReference type="RefSeq" id="WP_344305304.1">
    <property type="nucleotide sequence ID" value="NZ_BAAAQQ010000013.1"/>
</dbReference>
<accession>A0ABN2YU16</accession>
<comment type="caution">
    <text evidence="2">The sequence shown here is derived from an EMBL/GenBank/DDBJ whole genome shotgun (WGS) entry which is preliminary data.</text>
</comment>
<reference evidence="2 3" key="1">
    <citation type="journal article" date="2019" name="Int. J. Syst. Evol. Microbiol.">
        <title>The Global Catalogue of Microorganisms (GCM) 10K type strain sequencing project: providing services to taxonomists for standard genome sequencing and annotation.</title>
        <authorList>
            <consortium name="The Broad Institute Genomics Platform"/>
            <consortium name="The Broad Institute Genome Sequencing Center for Infectious Disease"/>
            <person name="Wu L."/>
            <person name="Ma J."/>
        </authorList>
    </citation>
    <scope>NUCLEOTIDE SEQUENCE [LARGE SCALE GENOMIC DNA]</scope>
    <source>
        <strain evidence="2 3">JCM 16021</strain>
    </source>
</reference>